<feature type="transmembrane region" description="Helical" evidence="9">
    <location>
        <begin position="252"/>
        <end position="273"/>
    </location>
</feature>
<dbReference type="Proteomes" id="UP000183642">
    <property type="component" value="Unassembled WGS sequence"/>
</dbReference>
<feature type="transmembrane region" description="Helical" evidence="9">
    <location>
        <begin position="537"/>
        <end position="557"/>
    </location>
</feature>
<feature type="transmembrane region" description="Helical" evidence="9">
    <location>
        <begin position="413"/>
        <end position="438"/>
    </location>
</feature>
<keyword evidence="6 9" id="KW-1133">Transmembrane helix</keyword>
<dbReference type="AlphaFoldDB" id="A0A1I5IN10"/>
<keyword evidence="5 9" id="KW-0812">Transmembrane</keyword>
<dbReference type="GO" id="GO:0005886">
    <property type="term" value="C:plasma membrane"/>
    <property type="evidence" value="ECO:0007669"/>
    <property type="project" value="UniProtKB-SubCell"/>
</dbReference>
<dbReference type="InterPro" id="IPR000060">
    <property type="entry name" value="BCCT_transptr"/>
</dbReference>
<keyword evidence="11" id="KW-1185">Reference proteome</keyword>
<feature type="transmembrane region" description="Helical" evidence="9">
    <location>
        <begin position="150"/>
        <end position="171"/>
    </location>
</feature>
<feature type="compositionally biased region" description="Basic and acidic residues" evidence="8">
    <location>
        <begin position="1"/>
        <end position="10"/>
    </location>
</feature>
<evidence type="ECO:0000313" key="11">
    <source>
        <dbReference type="Proteomes" id="UP000183642"/>
    </source>
</evidence>
<keyword evidence="4" id="KW-1003">Cell membrane</keyword>
<organism evidence="10 11">
    <name type="scientific">Geodermatophilus obscurus</name>
    <dbReference type="NCBI Taxonomy" id="1861"/>
    <lineage>
        <taxon>Bacteria</taxon>
        <taxon>Bacillati</taxon>
        <taxon>Actinomycetota</taxon>
        <taxon>Actinomycetes</taxon>
        <taxon>Geodermatophilales</taxon>
        <taxon>Geodermatophilaceae</taxon>
        <taxon>Geodermatophilus</taxon>
    </lineage>
</organism>
<evidence type="ECO:0000256" key="2">
    <source>
        <dbReference type="ARBA" id="ARBA00005658"/>
    </source>
</evidence>
<proteinExistence type="inferred from homology"/>
<evidence type="ECO:0000256" key="5">
    <source>
        <dbReference type="ARBA" id="ARBA00022692"/>
    </source>
</evidence>
<reference evidence="11" key="1">
    <citation type="submission" date="2016-10" db="EMBL/GenBank/DDBJ databases">
        <authorList>
            <person name="Varghese N."/>
            <person name="Submissions S."/>
        </authorList>
    </citation>
    <scope>NUCLEOTIDE SEQUENCE [LARGE SCALE GENOMIC DNA]</scope>
    <source>
        <strain evidence="11">DSM 43161</strain>
    </source>
</reference>
<dbReference type="OrthoDB" id="9775735at2"/>
<evidence type="ECO:0000256" key="4">
    <source>
        <dbReference type="ARBA" id="ARBA00022475"/>
    </source>
</evidence>
<dbReference type="NCBIfam" id="TIGR00842">
    <property type="entry name" value="bcct"/>
    <property type="match status" value="1"/>
</dbReference>
<dbReference type="PROSITE" id="PS01303">
    <property type="entry name" value="BCCT"/>
    <property type="match status" value="1"/>
</dbReference>
<dbReference type="EMBL" id="FOWE01000017">
    <property type="protein sequence ID" value="SFO62005.1"/>
    <property type="molecule type" value="Genomic_DNA"/>
</dbReference>
<evidence type="ECO:0000313" key="10">
    <source>
        <dbReference type="EMBL" id="SFO62005.1"/>
    </source>
</evidence>
<evidence type="ECO:0000256" key="9">
    <source>
        <dbReference type="SAM" id="Phobius"/>
    </source>
</evidence>
<comment type="similarity">
    <text evidence="2">Belongs to the BCCT transporter (TC 2.A.15) family.</text>
</comment>
<dbReference type="PANTHER" id="PTHR30047:SF7">
    <property type="entry name" value="HIGH-AFFINITY CHOLINE TRANSPORT PROTEIN"/>
    <property type="match status" value="1"/>
</dbReference>
<evidence type="ECO:0000256" key="6">
    <source>
        <dbReference type="ARBA" id="ARBA00022989"/>
    </source>
</evidence>
<feature type="transmembrane region" description="Helical" evidence="9">
    <location>
        <begin position="505"/>
        <end position="525"/>
    </location>
</feature>
<keyword evidence="7 9" id="KW-0472">Membrane</keyword>
<evidence type="ECO:0000256" key="8">
    <source>
        <dbReference type="SAM" id="MobiDB-lite"/>
    </source>
</evidence>
<evidence type="ECO:0000256" key="3">
    <source>
        <dbReference type="ARBA" id="ARBA00022448"/>
    </source>
</evidence>
<feature type="transmembrane region" description="Helical" evidence="9">
    <location>
        <begin position="462"/>
        <end position="484"/>
    </location>
</feature>
<dbReference type="InterPro" id="IPR018093">
    <property type="entry name" value="BCCT_CS"/>
</dbReference>
<evidence type="ECO:0000256" key="1">
    <source>
        <dbReference type="ARBA" id="ARBA00004651"/>
    </source>
</evidence>
<feature type="transmembrane region" description="Helical" evidence="9">
    <location>
        <begin position="326"/>
        <end position="348"/>
    </location>
</feature>
<protein>
    <submittedName>
        <fullName evidence="10">Choline/carnitine/betaine transport</fullName>
    </submittedName>
</protein>
<comment type="subcellular location">
    <subcellularLocation>
        <location evidence="1">Cell membrane</location>
        <topology evidence="1">Multi-pass membrane protein</topology>
    </subcellularLocation>
</comment>
<feature type="region of interest" description="Disordered" evidence="8">
    <location>
        <begin position="1"/>
        <end position="39"/>
    </location>
</feature>
<feature type="region of interest" description="Disordered" evidence="8">
    <location>
        <begin position="602"/>
        <end position="660"/>
    </location>
</feature>
<feature type="transmembrane region" description="Helical" evidence="9">
    <location>
        <begin position="72"/>
        <end position="90"/>
    </location>
</feature>
<dbReference type="PANTHER" id="PTHR30047">
    <property type="entry name" value="HIGH-AFFINITY CHOLINE TRANSPORT PROTEIN-RELATED"/>
    <property type="match status" value="1"/>
</dbReference>
<keyword evidence="3" id="KW-0813">Transport</keyword>
<dbReference type="GO" id="GO:0022857">
    <property type="term" value="F:transmembrane transporter activity"/>
    <property type="evidence" value="ECO:0007669"/>
    <property type="project" value="InterPro"/>
</dbReference>
<feature type="transmembrane region" description="Helical" evidence="9">
    <location>
        <begin position="293"/>
        <end position="314"/>
    </location>
</feature>
<dbReference type="Pfam" id="PF02028">
    <property type="entry name" value="BCCT"/>
    <property type="match status" value="1"/>
</dbReference>
<name>A0A1I5IN10_9ACTN</name>
<feature type="transmembrane region" description="Helical" evidence="9">
    <location>
        <begin position="383"/>
        <end position="401"/>
    </location>
</feature>
<feature type="transmembrane region" description="Helical" evidence="9">
    <location>
        <begin position="206"/>
        <end position="224"/>
    </location>
</feature>
<sequence>MEPPRSEHASPSRRLSPPEAVGAPPPVGGETRGSREEPSVIRVREVSVSGIHPAIAEPPPCVADRHWAVDRVLFAIAAAMALGFVVWGFATPTGLGTVSGSVLGWVTGNLGWLFVTLASAFVVYVIWLAAGKYGRIPLGRDDERPEFRTISWIAMMFSAGMGIGLMFFGVAEPLSHYVAPPPLTTEAESSQAIQTAMATTLFHWTLHPWAMYAVVGLAIAYGTFRRGRRQLISSAFIPLLGERRAAGPAGRVIDVLAIFATLFGSAASLGLGALQIGSGVQILGWFGSVGDGVLVAIIAVLTAAFVASAVSGIARGIQWLSNINMVLALVLAVFVFVVGPTIFILNLIPDAVGSYFSDLGEMAARTEATGGDPMAAWLRGWTVFYWAWWISWTPFVGLFIARISRGRTIRQFVTGVLLVPSLVSLLWFAVFGGAGIAAQRGGVDVAGQGTTEGQLFSVLEQYPLTTAATVLVMVLVAIFFVSGADAASIVMGSLSQRGTLEPSRWVVVFWGVVMGSVAAIMLLLGEDGAALTGLQNLTIIAALPFALVMAAMAVSLVKDLRRDPIVLRGNYATVAIEQAVVDGISRHGEDFVLVVEKTPDLSSDPAAEAGRPPLASPEADDRLSVSPNGNFVASADGGPSVPAQSQPRAEAMGRPSDPRA</sequence>
<accession>A0A1I5IN10</accession>
<gene>
    <name evidence="10" type="ORF">SAMN05660359_04745</name>
</gene>
<evidence type="ECO:0000256" key="7">
    <source>
        <dbReference type="ARBA" id="ARBA00023136"/>
    </source>
</evidence>
<feature type="transmembrane region" description="Helical" evidence="9">
    <location>
        <begin position="110"/>
        <end position="130"/>
    </location>
</feature>